<organism evidence="1 2">
    <name type="scientific">Candidatus Nomurabacteria bacterium GW2011_GWF2_43_8</name>
    <dbReference type="NCBI Taxonomy" id="1618779"/>
    <lineage>
        <taxon>Bacteria</taxon>
        <taxon>Candidatus Nomuraibacteriota</taxon>
    </lineage>
</organism>
<evidence type="ECO:0000313" key="2">
    <source>
        <dbReference type="Proteomes" id="UP000033831"/>
    </source>
</evidence>
<proteinExistence type="predicted"/>
<dbReference type="PATRIC" id="fig|1618779.3.peg.655"/>
<gene>
    <name evidence="1" type="ORF">UW07_C0041G0003</name>
</gene>
<comment type="caution">
    <text evidence="1">The sequence shown here is derived from an EMBL/GenBank/DDBJ whole genome shotgun (WGS) entry which is preliminary data.</text>
</comment>
<sequence>MLYSVLITQLRNQVGDTRRRVHADFTGDGTTTIFQLPLETFPVLDQAGTYILKVAGSSQTENTNYSLDKDTGTIVFLTTAPGNGVAVTWDASAVYLTDQNWLDIINSVIYSLGDDFWKEFIDTAHTATANMLSLSLVALQANAIAVYEFQRRVATTDDWEPVEVNCNWRYSRDENVIYIGIRDAFTLTGELLRIRGLKKYTIGTAVTDTLDVQDKFLTILEYGSIARYWRHRYKSVVELVSKMSQEASRTPLQELIMLSDRFDRLYEIEKSKLKPGKPAHIIPPYKSGGGRP</sequence>
<accession>A0A0G1FII9</accession>
<protein>
    <submittedName>
        <fullName evidence="1">Uncharacterized protein</fullName>
    </submittedName>
</protein>
<dbReference type="Proteomes" id="UP000033831">
    <property type="component" value="Unassembled WGS sequence"/>
</dbReference>
<evidence type="ECO:0000313" key="1">
    <source>
        <dbReference type="EMBL" id="KKT22205.1"/>
    </source>
</evidence>
<dbReference type="EMBL" id="LCGX01000041">
    <property type="protein sequence ID" value="KKT22205.1"/>
    <property type="molecule type" value="Genomic_DNA"/>
</dbReference>
<name>A0A0G1FII9_9BACT</name>
<reference evidence="1 2" key="1">
    <citation type="journal article" date="2015" name="Nature">
        <title>rRNA introns, odd ribosomes, and small enigmatic genomes across a large radiation of phyla.</title>
        <authorList>
            <person name="Brown C.T."/>
            <person name="Hug L.A."/>
            <person name="Thomas B.C."/>
            <person name="Sharon I."/>
            <person name="Castelle C.J."/>
            <person name="Singh A."/>
            <person name="Wilkins M.J."/>
            <person name="Williams K.H."/>
            <person name="Banfield J.F."/>
        </authorList>
    </citation>
    <scope>NUCLEOTIDE SEQUENCE [LARGE SCALE GENOMIC DNA]</scope>
</reference>
<dbReference type="AlphaFoldDB" id="A0A0G1FII9"/>